<evidence type="ECO:0000259" key="20">
    <source>
        <dbReference type="PROSITE" id="PS50857"/>
    </source>
</evidence>
<evidence type="ECO:0000313" key="24">
    <source>
        <dbReference type="Proteomes" id="UP000612362"/>
    </source>
</evidence>
<keyword evidence="24" id="KW-1185">Reference proteome</keyword>
<evidence type="ECO:0000256" key="5">
    <source>
        <dbReference type="ARBA" id="ARBA00022660"/>
    </source>
</evidence>
<dbReference type="PROSITE" id="PS51007">
    <property type="entry name" value="CYTC"/>
    <property type="match status" value="1"/>
</dbReference>
<evidence type="ECO:0000256" key="15">
    <source>
        <dbReference type="ARBA" id="ARBA00047816"/>
    </source>
</evidence>
<dbReference type="InterPro" id="IPR045187">
    <property type="entry name" value="CcO_II"/>
</dbReference>
<keyword evidence="8" id="KW-1278">Translocase</keyword>
<evidence type="ECO:0000256" key="7">
    <source>
        <dbReference type="ARBA" id="ARBA00022723"/>
    </source>
</evidence>
<keyword evidence="5 17" id="KW-0679">Respiratory chain</keyword>
<comment type="cofactor">
    <cofactor evidence="18">
        <name>Cu cation</name>
        <dbReference type="ChEBI" id="CHEBI:23378"/>
    </cofactor>
    <text evidence="18">Binds a copper A center.</text>
</comment>
<dbReference type="InterPro" id="IPR002429">
    <property type="entry name" value="CcO_II-like_C"/>
</dbReference>
<evidence type="ECO:0000256" key="19">
    <source>
        <dbReference type="SAM" id="Phobius"/>
    </source>
</evidence>
<dbReference type="PANTHER" id="PTHR22888">
    <property type="entry name" value="CYTOCHROME C OXIDASE, SUBUNIT II"/>
    <property type="match status" value="1"/>
</dbReference>
<evidence type="ECO:0000256" key="11">
    <source>
        <dbReference type="ARBA" id="ARBA00023004"/>
    </source>
</evidence>
<evidence type="ECO:0000256" key="8">
    <source>
        <dbReference type="ARBA" id="ARBA00022967"/>
    </source>
</evidence>
<evidence type="ECO:0000313" key="23">
    <source>
        <dbReference type="EMBL" id="GHO43716.1"/>
    </source>
</evidence>
<evidence type="ECO:0000256" key="13">
    <source>
        <dbReference type="ARBA" id="ARBA00023136"/>
    </source>
</evidence>
<dbReference type="PROSITE" id="PS50999">
    <property type="entry name" value="COX2_TM"/>
    <property type="match status" value="1"/>
</dbReference>
<dbReference type="SUPFAM" id="SSF81464">
    <property type="entry name" value="Cytochrome c oxidase subunit II-like, transmembrane region"/>
    <property type="match status" value="1"/>
</dbReference>
<keyword evidence="10 19" id="KW-1133">Transmembrane helix</keyword>
<dbReference type="GO" id="GO:0004129">
    <property type="term" value="F:cytochrome-c oxidase activity"/>
    <property type="evidence" value="ECO:0007669"/>
    <property type="project" value="UniProtKB-EC"/>
</dbReference>
<gene>
    <name evidence="23" type="ORF">KSX_18790</name>
</gene>
<dbReference type="NCBIfam" id="TIGR02866">
    <property type="entry name" value="CoxB"/>
    <property type="match status" value="1"/>
</dbReference>
<feature type="transmembrane region" description="Helical" evidence="19">
    <location>
        <begin position="95"/>
        <end position="118"/>
    </location>
</feature>
<accession>A0A8J3HUX3</accession>
<dbReference type="InterPro" id="IPR014222">
    <property type="entry name" value="Cyt_c_oxidase_su2"/>
</dbReference>
<dbReference type="Pfam" id="PF00116">
    <property type="entry name" value="COX2"/>
    <property type="match status" value="1"/>
</dbReference>
<dbReference type="GO" id="GO:0005507">
    <property type="term" value="F:copper ion binding"/>
    <property type="evidence" value="ECO:0007669"/>
    <property type="project" value="InterPro"/>
</dbReference>
<evidence type="ECO:0000256" key="4">
    <source>
        <dbReference type="ARBA" id="ARBA00022617"/>
    </source>
</evidence>
<dbReference type="PRINTS" id="PR01166">
    <property type="entry name" value="CYCOXIDASEII"/>
</dbReference>
<dbReference type="PROSITE" id="PS00078">
    <property type="entry name" value="COX2"/>
    <property type="match status" value="1"/>
</dbReference>
<dbReference type="InterPro" id="IPR008972">
    <property type="entry name" value="Cupredoxin"/>
</dbReference>
<keyword evidence="3 17" id="KW-0813">Transport</keyword>
<organism evidence="23 24">
    <name type="scientific">Ktedonospora formicarum</name>
    <dbReference type="NCBI Taxonomy" id="2778364"/>
    <lineage>
        <taxon>Bacteria</taxon>
        <taxon>Bacillati</taxon>
        <taxon>Chloroflexota</taxon>
        <taxon>Ktedonobacteria</taxon>
        <taxon>Ktedonobacterales</taxon>
        <taxon>Ktedonobacteraceae</taxon>
        <taxon>Ktedonospora</taxon>
    </lineage>
</organism>
<dbReference type="Gene3D" id="1.10.287.90">
    <property type="match status" value="1"/>
</dbReference>
<protein>
    <recommendedName>
        <fullName evidence="18">Cytochrome c oxidase subunit 2</fullName>
        <ecNumber evidence="18">7.1.1.9</ecNumber>
    </recommendedName>
</protein>
<evidence type="ECO:0000256" key="12">
    <source>
        <dbReference type="ARBA" id="ARBA00023008"/>
    </source>
</evidence>
<evidence type="ECO:0000256" key="9">
    <source>
        <dbReference type="ARBA" id="ARBA00022982"/>
    </source>
</evidence>
<evidence type="ECO:0000256" key="2">
    <source>
        <dbReference type="ARBA" id="ARBA00007866"/>
    </source>
</evidence>
<dbReference type="InterPro" id="IPR036909">
    <property type="entry name" value="Cyt_c-like_dom_sf"/>
</dbReference>
<comment type="function">
    <text evidence="14 18">Subunits I and II form the functional core of the enzyme complex. Electrons originating in cytochrome c are transferred via heme a and Cu(A) to the binuclear center formed by heme a3 and Cu(B).</text>
</comment>
<evidence type="ECO:0000256" key="17">
    <source>
        <dbReference type="RuleBase" id="RU000456"/>
    </source>
</evidence>
<comment type="similarity">
    <text evidence="2 17">Belongs to the cytochrome c oxidase subunit 2 family.</text>
</comment>
<dbReference type="GO" id="GO:0020037">
    <property type="term" value="F:heme binding"/>
    <property type="evidence" value="ECO:0007669"/>
    <property type="project" value="InterPro"/>
</dbReference>
<keyword evidence="9 17" id="KW-0249">Electron transport</keyword>
<dbReference type="EC" id="7.1.1.9" evidence="18"/>
<dbReference type="InterPro" id="IPR001505">
    <property type="entry name" value="Copper_CuA"/>
</dbReference>
<dbReference type="InterPro" id="IPR009056">
    <property type="entry name" value="Cyt_c-like_dom"/>
</dbReference>
<feature type="domain" description="Cytochrome oxidase subunit II copper A binding" evidence="20">
    <location>
        <begin position="126"/>
        <end position="240"/>
    </location>
</feature>
<dbReference type="GO" id="GO:0016491">
    <property type="term" value="F:oxidoreductase activity"/>
    <property type="evidence" value="ECO:0007669"/>
    <property type="project" value="InterPro"/>
</dbReference>
<keyword evidence="11 16" id="KW-0408">Iron</keyword>
<evidence type="ECO:0000256" key="14">
    <source>
        <dbReference type="ARBA" id="ARBA00024688"/>
    </source>
</evidence>
<reference evidence="23" key="1">
    <citation type="submission" date="2020-10" db="EMBL/GenBank/DDBJ databases">
        <title>Taxonomic study of unclassified bacteria belonging to the class Ktedonobacteria.</title>
        <authorList>
            <person name="Yabe S."/>
            <person name="Wang C.M."/>
            <person name="Zheng Y."/>
            <person name="Sakai Y."/>
            <person name="Cavaletti L."/>
            <person name="Monciardini P."/>
            <person name="Donadio S."/>
        </authorList>
    </citation>
    <scope>NUCLEOTIDE SEQUENCE</scope>
    <source>
        <strain evidence="23">SOSP1-1</strain>
    </source>
</reference>
<keyword evidence="7 16" id="KW-0479">Metal-binding</keyword>
<evidence type="ECO:0000256" key="10">
    <source>
        <dbReference type="ARBA" id="ARBA00022989"/>
    </source>
</evidence>
<comment type="catalytic activity">
    <reaction evidence="15 18">
        <text>4 Fe(II)-[cytochrome c] + O2 + 8 H(+)(in) = 4 Fe(III)-[cytochrome c] + 2 H2O + 4 H(+)(out)</text>
        <dbReference type="Rhea" id="RHEA:11436"/>
        <dbReference type="Rhea" id="RHEA-COMP:10350"/>
        <dbReference type="Rhea" id="RHEA-COMP:14399"/>
        <dbReference type="ChEBI" id="CHEBI:15377"/>
        <dbReference type="ChEBI" id="CHEBI:15378"/>
        <dbReference type="ChEBI" id="CHEBI:15379"/>
        <dbReference type="ChEBI" id="CHEBI:29033"/>
        <dbReference type="ChEBI" id="CHEBI:29034"/>
        <dbReference type="EC" id="7.1.1.9"/>
    </reaction>
</comment>
<dbReference type="PROSITE" id="PS51257">
    <property type="entry name" value="PROKAR_LIPOPROTEIN"/>
    <property type="match status" value="1"/>
</dbReference>
<keyword evidence="6 17" id="KW-0812">Transmembrane</keyword>
<evidence type="ECO:0000256" key="18">
    <source>
        <dbReference type="RuleBase" id="RU004024"/>
    </source>
</evidence>
<feature type="transmembrane region" description="Helical" evidence="19">
    <location>
        <begin position="49"/>
        <end position="74"/>
    </location>
</feature>
<dbReference type="Pfam" id="PF02790">
    <property type="entry name" value="COX2_TM"/>
    <property type="match status" value="1"/>
</dbReference>
<proteinExistence type="inferred from homology"/>
<evidence type="ECO:0000256" key="1">
    <source>
        <dbReference type="ARBA" id="ARBA00004141"/>
    </source>
</evidence>
<dbReference type="Gene3D" id="2.60.40.420">
    <property type="entry name" value="Cupredoxins - blue copper proteins"/>
    <property type="match status" value="1"/>
</dbReference>
<evidence type="ECO:0000256" key="6">
    <source>
        <dbReference type="ARBA" id="ARBA00022692"/>
    </source>
</evidence>
<evidence type="ECO:0000256" key="3">
    <source>
        <dbReference type="ARBA" id="ARBA00022448"/>
    </source>
</evidence>
<feature type="domain" description="Cytochrome oxidase subunit II transmembrane region profile" evidence="21">
    <location>
        <begin position="28"/>
        <end position="124"/>
    </location>
</feature>
<keyword evidence="13 19" id="KW-0472">Membrane</keyword>
<dbReference type="SUPFAM" id="SSF49503">
    <property type="entry name" value="Cupredoxins"/>
    <property type="match status" value="1"/>
</dbReference>
<name>A0A8J3HUX3_9CHLR</name>
<evidence type="ECO:0000256" key="16">
    <source>
        <dbReference type="PROSITE-ProRule" id="PRU00433"/>
    </source>
</evidence>
<dbReference type="InterPro" id="IPR011759">
    <property type="entry name" value="Cyt_c_oxidase_su2_TM_dom"/>
</dbReference>
<dbReference type="Proteomes" id="UP000612362">
    <property type="component" value="Unassembled WGS sequence"/>
</dbReference>
<dbReference type="InterPro" id="IPR036257">
    <property type="entry name" value="Cyt_c_oxidase_su2_TM_sf"/>
</dbReference>
<dbReference type="AlphaFoldDB" id="A0A8J3HUX3"/>
<dbReference type="Pfam" id="PF00034">
    <property type="entry name" value="Cytochrom_C"/>
    <property type="match status" value="1"/>
</dbReference>
<dbReference type="PANTHER" id="PTHR22888:SF9">
    <property type="entry name" value="CYTOCHROME C OXIDASE SUBUNIT 2"/>
    <property type="match status" value="1"/>
</dbReference>
<dbReference type="PROSITE" id="PS50857">
    <property type="entry name" value="COX2_CUA"/>
    <property type="match status" value="1"/>
</dbReference>
<evidence type="ECO:0000259" key="22">
    <source>
        <dbReference type="PROSITE" id="PS51007"/>
    </source>
</evidence>
<comment type="caution">
    <text evidence="23">The sequence shown here is derived from an EMBL/GenBank/DDBJ whole genome shotgun (WGS) entry which is preliminary data.</text>
</comment>
<keyword evidence="4 16" id="KW-0349">Heme</keyword>
<dbReference type="GO" id="GO:0042773">
    <property type="term" value="P:ATP synthesis coupled electron transport"/>
    <property type="evidence" value="ECO:0007669"/>
    <property type="project" value="TreeGrafter"/>
</dbReference>
<comment type="subcellular location">
    <subcellularLocation>
        <location evidence="17">Cell membrane</location>
        <topology evidence="17">Multi-pass membrane protein</topology>
    </subcellularLocation>
    <subcellularLocation>
        <location evidence="1">Membrane</location>
        <topology evidence="1">Multi-pass membrane protein</topology>
    </subcellularLocation>
</comment>
<sequence length="373" mass="40888">MRMPLFRRPKRWLALVTGLALTSILLTACGENSPSILDPAGPIARSESGIFWTILIIAAVVFVGVEGMLIYSTIRFRARPDSPTPPQTHGNTTVEVIWTVIPAIVLLIVLGVTIRGIFDVSTKPEGKTIEVTAYGHQWWWEFYYPEYKMTTADSLVIPPNTNVHVKLYSNNVIHSFWVPQLTGKTDVIPGHDNEKWFSSDKAGVTYEGICAEYCGTQHANMRFNVVVTKDNNEYLSWAQKQQQAAAVPTPGSLEAKGEEIFKNQCTTCHGIVGVSDETPYLKDPNPMGQCDDPTKDNGCLIGPNLTHFGSRNLIAGGVLKNNIEACQPGGDLSNCNLAKWISNPQGVKPGNDMAVNVSSEDLPALIAYLESLK</sequence>
<evidence type="ECO:0000259" key="21">
    <source>
        <dbReference type="PROSITE" id="PS50999"/>
    </source>
</evidence>
<dbReference type="SUPFAM" id="SSF46626">
    <property type="entry name" value="Cytochrome c"/>
    <property type="match status" value="1"/>
</dbReference>
<keyword evidence="12 18" id="KW-0186">Copper</keyword>
<dbReference type="EMBL" id="BNJF01000001">
    <property type="protein sequence ID" value="GHO43716.1"/>
    <property type="molecule type" value="Genomic_DNA"/>
</dbReference>
<feature type="domain" description="Cytochrome c" evidence="22">
    <location>
        <begin position="252"/>
        <end position="373"/>
    </location>
</feature>
<dbReference type="GO" id="GO:0005886">
    <property type="term" value="C:plasma membrane"/>
    <property type="evidence" value="ECO:0007669"/>
    <property type="project" value="UniProtKB-SubCell"/>
</dbReference>